<evidence type="ECO:0000256" key="1">
    <source>
        <dbReference type="ARBA" id="ARBA00022703"/>
    </source>
</evidence>
<dbReference type="EMBL" id="KP752043">
    <property type="protein sequence ID" value="AKC91666.1"/>
    <property type="molecule type" value="Genomic_DNA"/>
</dbReference>
<name>A0A0E3Z5Z8_9ABAC</name>
<dbReference type="GO" id="GO:0031398">
    <property type="term" value="P:positive regulation of protein ubiquitination"/>
    <property type="evidence" value="ECO:0007669"/>
    <property type="project" value="TreeGrafter"/>
</dbReference>
<keyword evidence="1" id="KW-0053">Apoptosis</keyword>
<dbReference type="InterPro" id="IPR013083">
    <property type="entry name" value="Znf_RING/FYVE/PHD"/>
</dbReference>
<keyword evidence="4" id="KW-0862">Zinc</keyword>
<keyword evidence="8" id="KW-1185">Reference proteome</keyword>
<dbReference type="RefSeq" id="YP_009133248.1">
    <property type="nucleotide sequence ID" value="NC_026922.1"/>
</dbReference>
<dbReference type="InterPro" id="IPR001841">
    <property type="entry name" value="Znf_RING"/>
</dbReference>
<dbReference type="SUPFAM" id="SSF57924">
    <property type="entry name" value="Inhibitor of apoptosis (IAP) repeat"/>
    <property type="match status" value="2"/>
</dbReference>
<evidence type="ECO:0000256" key="3">
    <source>
        <dbReference type="ARBA" id="ARBA00022771"/>
    </source>
</evidence>
<evidence type="ECO:0000256" key="2">
    <source>
        <dbReference type="ARBA" id="ARBA00022723"/>
    </source>
</evidence>
<dbReference type="SMART" id="SM00238">
    <property type="entry name" value="BIR"/>
    <property type="match status" value="2"/>
</dbReference>
<dbReference type="Gene3D" id="1.10.1170.10">
    <property type="entry name" value="Inhibitor Of Apoptosis Protein (2mihbC-IAP-1), Chain A"/>
    <property type="match status" value="2"/>
</dbReference>
<dbReference type="PROSITE" id="PS01282">
    <property type="entry name" value="BIR_REPEAT_1"/>
    <property type="match status" value="2"/>
</dbReference>
<dbReference type="Proteomes" id="UP000201190">
    <property type="component" value="Segment"/>
</dbReference>
<dbReference type="GO" id="GO:0051726">
    <property type="term" value="P:regulation of cell cycle"/>
    <property type="evidence" value="ECO:0007669"/>
    <property type="project" value="TreeGrafter"/>
</dbReference>
<dbReference type="Pfam" id="PF13920">
    <property type="entry name" value="zf-C3HC4_3"/>
    <property type="match status" value="1"/>
</dbReference>
<dbReference type="InterPro" id="IPR050784">
    <property type="entry name" value="IAP"/>
</dbReference>
<evidence type="ECO:0000256" key="5">
    <source>
        <dbReference type="PROSITE-ProRule" id="PRU00175"/>
    </source>
</evidence>
<dbReference type="FunFam" id="1.10.1170.10:FF:000002">
    <property type="entry name" value="Baculoviral IAP repeat containing 7"/>
    <property type="match status" value="1"/>
</dbReference>
<reference evidence="7 8" key="1">
    <citation type="journal article" date="2015" name="Genome Announc.">
        <title>Genome Sequence of an Alphabaculovirus Isolated from the Oak Looper, Lambdina fiscellaria, Contains a Putative 2-Kilobase-Pair Transposable Element Encoding a Transposase and a FLYWCH Domain-Containing Protein.</title>
        <authorList>
            <person name="Rohrmann G.F."/>
            <person name="Erlandson M.A."/>
            <person name="Theilmann D.A."/>
        </authorList>
    </citation>
    <scope>NUCLEOTIDE SEQUENCE [LARGE SCALE GENOMIC DNA]</scope>
    <source>
        <strain evidence="7">GR15</strain>
    </source>
</reference>
<organism evidence="7 8">
    <name type="scientific">Lambdina fiscellaria nucleopolyhedrovirus</name>
    <dbReference type="NCBI Taxonomy" id="1642929"/>
    <lineage>
        <taxon>Viruses</taxon>
        <taxon>Viruses incertae sedis</taxon>
        <taxon>Naldaviricetes</taxon>
        <taxon>Lefavirales</taxon>
        <taxon>Baculoviridae</taxon>
        <taxon>Alphabaculovirus</taxon>
        <taxon>Alphabaculovirus lafiscellariae</taxon>
    </lineage>
</organism>
<feature type="domain" description="RING-type" evidence="6">
    <location>
        <begin position="282"/>
        <end position="317"/>
    </location>
</feature>
<dbReference type="CDD" id="cd00022">
    <property type="entry name" value="BIR"/>
    <property type="match status" value="2"/>
</dbReference>
<dbReference type="GeneID" id="24170869"/>
<keyword evidence="2" id="KW-0479">Metal-binding</keyword>
<dbReference type="OrthoDB" id="9255at10239"/>
<dbReference type="Gene3D" id="3.30.40.10">
    <property type="entry name" value="Zinc/RING finger domain, C3HC4 (zinc finger)"/>
    <property type="match status" value="1"/>
</dbReference>
<evidence type="ECO:0000313" key="7">
    <source>
        <dbReference type="EMBL" id="AKC91666.1"/>
    </source>
</evidence>
<proteinExistence type="predicted"/>
<dbReference type="GO" id="GO:0090263">
    <property type="term" value="P:positive regulation of canonical Wnt signaling pathway"/>
    <property type="evidence" value="ECO:0007669"/>
    <property type="project" value="TreeGrafter"/>
</dbReference>
<keyword evidence="3 5" id="KW-0863">Zinc-finger</keyword>
<evidence type="ECO:0000313" key="8">
    <source>
        <dbReference type="Proteomes" id="UP000201190"/>
    </source>
</evidence>
<dbReference type="GO" id="GO:0043027">
    <property type="term" value="F:cysteine-type endopeptidase inhibitor activity involved in apoptotic process"/>
    <property type="evidence" value="ECO:0007669"/>
    <property type="project" value="TreeGrafter"/>
</dbReference>
<sequence>MNENDQATASTTITTLSDMLAWSTLLGSDAAYLPFQADLSDERARLNTFVGWPLCFLSPARLARNGFYYLGRNDEVRCAFCKVEIMKWMDGDDPEIDHRRWAPQCPFLRKRHPSNNVNDVDDVNNNVDDGDDGTLRRHECINDCAPVDKLKIAHPQYAIENSRLKTFDTWPRFMRQKSKYLADAGFFYTGHSDKVKCFYCDIGVYEWQHDDDPWKEHAKWSPRCNYLLLCKGAAYVQKVISDLCLIRSENSSPVLCGAVEKKTSVVESNKTTEENEKEEIECKICFDAPRDVCFVPCGHVIVCAKCALSLDKCPSCRAVFNDVIKLYYS</sequence>
<dbReference type="PANTHER" id="PTHR10044">
    <property type="entry name" value="INHIBITOR OF APOPTOSIS"/>
    <property type="match status" value="1"/>
</dbReference>
<dbReference type="PANTHER" id="PTHR10044:SF174">
    <property type="entry name" value="DEATH-ASSOCIATED INHIBITOR OF APOPTOSIS 1"/>
    <property type="match status" value="1"/>
</dbReference>
<protein>
    <submittedName>
        <fullName evidence="7">Iap3</fullName>
    </submittedName>
</protein>
<dbReference type="Pfam" id="PF00653">
    <property type="entry name" value="BIR"/>
    <property type="match status" value="2"/>
</dbReference>
<dbReference type="GO" id="GO:0061630">
    <property type="term" value="F:ubiquitin protein ligase activity"/>
    <property type="evidence" value="ECO:0007669"/>
    <property type="project" value="TreeGrafter"/>
</dbReference>
<dbReference type="KEGG" id="vg:24170869"/>
<dbReference type="FunFam" id="1.10.1170.10:FF:000003">
    <property type="entry name" value="E3 ubiquitin-protein ligase XIAP"/>
    <property type="match status" value="1"/>
</dbReference>
<dbReference type="InterPro" id="IPR001370">
    <property type="entry name" value="BIR_rpt"/>
</dbReference>
<dbReference type="PROSITE" id="PS50089">
    <property type="entry name" value="ZF_RING_2"/>
    <property type="match status" value="1"/>
</dbReference>
<dbReference type="GO" id="GO:0008270">
    <property type="term" value="F:zinc ion binding"/>
    <property type="evidence" value="ECO:0007669"/>
    <property type="project" value="UniProtKB-KW"/>
</dbReference>
<evidence type="ECO:0000259" key="6">
    <source>
        <dbReference type="PROSITE" id="PS50089"/>
    </source>
</evidence>
<dbReference type="PROSITE" id="PS50143">
    <property type="entry name" value="BIR_REPEAT_2"/>
    <property type="match status" value="2"/>
</dbReference>
<accession>A0A0E3Z5Z8</accession>
<evidence type="ECO:0000256" key="4">
    <source>
        <dbReference type="ARBA" id="ARBA00022833"/>
    </source>
</evidence>